<dbReference type="InterPro" id="IPR023603">
    <property type="entry name" value="Low_specificity_L-TA-like"/>
</dbReference>
<evidence type="ECO:0000259" key="6">
    <source>
        <dbReference type="Pfam" id="PF01212"/>
    </source>
</evidence>
<organism evidence="7 8">
    <name type="scientific">Hermetia illucens</name>
    <name type="common">Black soldier fly</name>
    <dbReference type="NCBI Taxonomy" id="343691"/>
    <lineage>
        <taxon>Eukaryota</taxon>
        <taxon>Metazoa</taxon>
        <taxon>Ecdysozoa</taxon>
        <taxon>Arthropoda</taxon>
        <taxon>Hexapoda</taxon>
        <taxon>Insecta</taxon>
        <taxon>Pterygota</taxon>
        <taxon>Neoptera</taxon>
        <taxon>Endopterygota</taxon>
        <taxon>Diptera</taxon>
        <taxon>Brachycera</taxon>
        <taxon>Stratiomyomorpha</taxon>
        <taxon>Stratiomyidae</taxon>
        <taxon>Hermetiinae</taxon>
        <taxon>Hermetia</taxon>
    </lineage>
</organism>
<dbReference type="InterPro" id="IPR015424">
    <property type="entry name" value="PyrdxlP-dep_Trfase"/>
</dbReference>
<name>A0A7R8UPE5_HERIL</name>
<evidence type="ECO:0000256" key="3">
    <source>
        <dbReference type="ARBA" id="ARBA00022898"/>
    </source>
</evidence>
<dbReference type="PANTHER" id="PTHR48097:SF9">
    <property type="entry name" value="L-THREONINE ALDOLASE"/>
    <property type="match status" value="1"/>
</dbReference>
<dbReference type="InterPro" id="IPR015421">
    <property type="entry name" value="PyrdxlP-dep_Trfase_major"/>
</dbReference>
<dbReference type="PIRSF" id="PIRSF017617">
    <property type="entry name" value="Thr_aldolase"/>
    <property type="match status" value="1"/>
</dbReference>
<dbReference type="GO" id="GO:0006545">
    <property type="term" value="P:glycine biosynthetic process"/>
    <property type="evidence" value="ECO:0007669"/>
    <property type="project" value="TreeGrafter"/>
</dbReference>
<feature type="domain" description="Aromatic amino acid beta-eliminating lyase/threonine aldolase" evidence="6">
    <location>
        <begin position="29"/>
        <end position="315"/>
    </location>
</feature>
<dbReference type="EMBL" id="LR899011">
    <property type="protein sequence ID" value="CAD7084350.1"/>
    <property type="molecule type" value="Genomic_DNA"/>
</dbReference>
<accession>A0A7R8UPE5</accession>
<dbReference type="OMA" id="VQTNIVI"/>
<comment type="cofactor">
    <cofactor evidence="1">
        <name>pyridoxal 5'-phosphate</name>
        <dbReference type="ChEBI" id="CHEBI:597326"/>
    </cofactor>
</comment>
<dbReference type="Proteomes" id="UP000594454">
    <property type="component" value="Chromosome 3"/>
</dbReference>
<evidence type="ECO:0000256" key="1">
    <source>
        <dbReference type="ARBA" id="ARBA00001933"/>
    </source>
</evidence>
<gene>
    <name evidence="7" type="ORF">HERILL_LOCUS7247</name>
</gene>
<dbReference type="GO" id="GO:0005829">
    <property type="term" value="C:cytosol"/>
    <property type="evidence" value="ECO:0007669"/>
    <property type="project" value="TreeGrafter"/>
</dbReference>
<evidence type="ECO:0000313" key="8">
    <source>
        <dbReference type="Proteomes" id="UP000594454"/>
    </source>
</evidence>
<dbReference type="OrthoDB" id="10261951at2759"/>
<evidence type="ECO:0000256" key="2">
    <source>
        <dbReference type="ARBA" id="ARBA00006966"/>
    </source>
</evidence>
<dbReference type="FunFam" id="3.40.640.10:FF:000030">
    <property type="entry name" value="Low-specificity L-threonine aldolase"/>
    <property type="match status" value="1"/>
</dbReference>
<feature type="modified residue" description="N6-(pyridoxal phosphate)lysine" evidence="5">
    <location>
        <position position="227"/>
    </location>
</feature>
<dbReference type="CDD" id="cd06502">
    <property type="entry name" value="TA_like"/>
    <property type="match status" value="1"/>
</dbReference>
<dbReference type="InParanoid" id="A0A7R8UPE5"/>
<dbReference type="InterPro" id="IPR015422">
    <property type="entry name" value="PyrdxlP-dep_Trfase_small"/>
</dbReference>
<keyword evidence="4" id="KW-0456">Lyase</keyword>
<dbReference type="AlphaFoldDB" id="A0A7R8UPE5"/>
<keyword evidence="8" id="KW-1185">Reference proteome</keyword>
<keyword evidence="3" id="KW-0663">Pyridoxal phosphate</keyword>
<evidence type="ECO:0000256" key="4">
    <source>
        <dbReference type="ARBA" id="ARBA00023239"/>
    </source>
</evidence>
<dbReference type="Gene3D" id="3.90.1150.10">
    <property type="entry name" value="Aspartate Aminotransferase, domain 1"/>
    <property type="match status" value="1"/>
</dbReference>
<comment type="similarity">
    <text evidence="2">Belongs to the threonine aldolase family.</text>
</comment>
<dbReference type="PANTHER" id="PTHR48097">
    <property type="entry name" value="L-THREONINE ALDOLASE-RELATED"/>
    <property type="match status" value="1"/>
</dbReference>
<dbReference type="GO" id="GO:0008732">
    <property type="term" value="F:L-allo-threonine aldolase activity"/>
    <property type="evidence" value="ECO:0007669"/>
    <property type="project" value="TreeGrafter"/>
</dbReference>
<proteinExistence type="inferred from homology"/>
<reference evidence="7 8" key="1">
    <citation type="submission" date="2020-11" db="EMBL/GenBank/DDBJ databases">
        <authorList>
            <person name="Wallbank WR R."/>
            <person name="Pardo Diaz C."/>
            <person name="Kozak K."/>
            <person name="Martin S."/>
            <person name="Jiggins C."/>
            <person name="Moest M."/>
            <person name="Warren A I."/>
            <person name="Generalovic N T."/>
            <person name="Byers J.R.P. K."/>
            <person name="Montejo-Kovacevich G."/>
            <person name="Yen C E."/>
        </authorList>
    </citation>
    <scope>NUCLEOTIDE SEQUENCE [LARGE SCALE GENOMIC DNA]</scope>
</reference>
<evidence type="ECO:0000256" key="5">
    <source>
        <dbReference type="PIRSR" id="PIRSR017617-1"/>
    </source>
</evidence>
<dbReference type="SUPFAM" id="SSF53383">
    <property type="entry name" value="PLP-dependent transferases"/>
    <property type="match status" value="1"/>
</dbReference>
<dbReference type="FunCoup" id="A0A7R8UPE5">
    <property type="interactions" value="121"/>
</dbReference>
<dbReference type="Pfam" id="PF01212">
    <property type="entry name" value="Beta_elim_lyase"/>
    <property type="match status" value="1"/>
</dbReference>
<dbReference type="InterPro" id="IPR001597">
    <property type="entry name" value="ArAA_b-elim_lyase/Thr_aldolase"/>
</dbReference>
<dbReference type="Gene3D" id="3.40.640.10">
    <property type="entry name" value="Type I PLP-dependent aspartate aminotransferase-like (Major domain)"/>
    <property type="match status" value="1"/>
</dbReference>
<evidence type="ECO:0000313" key="7">
    <source>
        <dbReference type="EMBL" id="CAD7084350.1"/>
    </source>
</evidence>
<sequence length="395" mass="43334">MSTNVSMYAPASGINDQQDNGLDRYYTVDMRSDTLSTPTDEMRQAMANAIVGDDVYGEDPTVNELERRSAELLGKEAALFVTSGTMGNLIATMVHCNRRGTEAIVGDLSHVFLYEQGSAAQLGGVQLSTLPNRPDGTFCLKQLVRKIRGFDLHEPITSLVVVENTHNMCGGRVVPLDWLERLAKVCKEHSLKMHMDGARVFNAAQVLNVPVARIVKDFDSVCFCLSKGLSSPVGSILAGSKDFITQARRMRKALGGGMRQVGVLAAAGIVSLEKIVPRLGEDHKNILDIAKAINSAGSPNINVDLATTETNILLVRINNSKITSDDLQKRLLSVTEQEIKDNITDDQGRGIIVKVSARDWSFARIVSYHQITPKDVEMAIKKILYVIKEYDAKFQ</sequence>
<protein>
    <recommendedName>
        <fullName evidence="6">Aromatic amino acid beta-eliminating lyase/threonine aldolase domain-containing protein</fullName>
    </recommendedName>
</protein>
<dbReference type="NCBIfam" id="NF041359">
    <property type="entry name" value="GntG_guanitoxin"/>
    <property type="match status" value="1"/>
</dbReference>
<dbReference type="GO" id="GO:0006567">
    <property type="term" value="P:L-threonine catabolic process"/>
    <property type="evidence" value="ECO:0007669"/>
    <property type="project" value="TreeGrafter"/>
</dbReference>